<dbReference type="Proteomes" id="UP000699462">
    <property type="component" value="Unassembled WGS sequence"/>
</dbReference>
<feature type="domain" description="FERM" evidence="1">
    <location>
        <begin position="1"/>
        <end position="123"/>
    </location>
</feature>
<comment type="caution">
    <text evidence="2">The sequence shown here is derived from an EMBL/GenBank/DDBJ whole genome shotgun (WGS) entry which is preliminary data.</text>
</comment>
<protein>
    <recommendedName>
        <fullName evidence="1">FERM domain-containing protein</fullName>
    </recommendedName>
</protein>
<name>A0A8T0D9G7_9TREM</name>
<organism evidence="2 3">
    <name type="scientific">Paragonimus westermani</name>
    <dbReference type="NCBI Taxonomy" id="34504"/>
    <lineage>
        <taxon>Eukaryota</taxon>
        <taxon>Metazoa</taxon>
        <taxon>Spiralia</taxon>
        <taxon>Lophotrochozoa</taxon>
        <taxon>Platyhelminthes</taxon>
        <taxon>Trematoda</taxon>
        <taxon>Digenea</taxon>
        <taxon>Plagiorchiida</taxon>
        <taxon>Troglotremata</taxon>
        <taxon>Troglotrematidae</taxon>
        <taxon>Paragonimus</taxon>
    </lineage>
</organism>
<dbReference type="SMART" id="SM01196">
    <property type="entry name" value="FERM_C"/>
    <property type="match status" value="1"/>
</dbReference>
<dbReference type="InterPro" id="IPR011993">
    <property type="entry name" value="PH-like_dom_sf"/>
</dbReference>
<sequence>MKPNQADIKYLETAKRLELYGVDLHPVRDTENVEIYMGVGFHGIVIYRDRLRIGRFAWPKVLRISYKKNNFYLKIRPDNVSPVAPQHSCFVPKMTTFSFECRFCSGQFPLIMVLTTNCYVAHT</sequence>
<dbReference type="PANTHER" id="PTHR23280:SF21">
    <property type="entry name" value="PROTEIN 4.1 HOMOLOG"/>
    <property type="match status" value="1"/>
</dbReference>
<keyword evidence="3" id="KW-1185">Reference proteome</keyword>
<evidence type="ECO:0000313" key="2">
    <source>
        <dbReference type="EMBL" id="KAF8564495.1"/>
    </source>
</evidence>
<evidence type="ECO:0000259" key="1">
    <source>
        <dbReference type="PROSITE" id="PS50057"/>
    </source>
</evidence>
<reference evidence="2 3" key="1">
    <citation type="submission" date="2019-07" db="EMBL/GenBank/DDBJ databases">
        <title>Annotation for the trematode Paragonimus westermani.</title>
        <authorList>
            <person name="Choi Y.-J."/>
        </authorList>
    </citation>
    <scope>NUCLEOTIDE SEQUENCE [LARGE SCALE GENOMIC DNA]</scope>
    <source>
        <strain evidence="2">180907_Pwestermani</strain>
    </source>
</reference>
<gene>
    <name evidence="2" type="ORF">P879_11849</name>
</gene>
<dbReference type="InterPro" id="IPR018980">
    <property type="entry name" value="FERM_PH-like_C"/>
</dbReference>
<dbReference type="SUPFAM" id="SSF50729">
    <property type="entry name" value="PH domain-like"/>
    <property type="match status" value="1"/>
</dbReference>
<dbReference type="GO" id="GO:0005856">
    <property type="term" value="C:cytoskeleton"/>
    <property type="evidence" value="ECO:0007669"/>
    <property type="project" value="TreeGrafter"/>
</dbReference>
<dbReference type="GO" id="GO:0031032">
    <property type="term" value="P:actomyosin structure organization"/>
    <property type="evidence" value="ECO:0007669"/>
    <property type="project" value="TreeGrafter"/>
</dbReference>
<dbReference type="AlphaFoldDB" id="A0A8T0D9G7"/>
<dbReference type="EMBL" id="JTDF01008541">
    <property type="protein sequence ID" value="KAF8564495.1"/>
    <property type="molecule type" value="Genomic_DNA"/>
</dbReference>
<dbReference type="OrthoDB" id="6589456at2759"/>
<dbReference type="PROSITE" id="PS50057">
    <property type="entry name" value="FERM_3"/>
    <property type="match status" value="1"/>
</dbReference>
<dbReference type="Gene3D" id="2.30.29.30">
    <property type="entry name" value="Pleckstrin-homology domain (PH domain)/Phosphotyrosine-binding domain (PTB)"/>
    <property type="match status" value="1"/>
</dbReference>
<dbReference type="InterPro" id="IPR000299">
    <property type="entry name" value="FERM_domain"/>
</dbReference>
<proteinExistence type="predicted"/>
<accession>A0A8T0D9G7</accession>
<dbReference type="Pfam" id="PF09380">
    <property type="entry name" value="FERM_C"/>
    <property type="match status" value="1"/>
</dbReference>
<evidence type="ECO:0000313" key="3">
    <source>
        <dbReference type="Proteomes" id="UP000699462"/>
    </source>
</evidence>
<dbReference type="PANTHER" id="PTHR23280">
    <property type="entry name" value="4.1 G PROTEIN"/>
    <property type="match status" value="1"/>
</dbReference>